<dbReference type="PANTHER" id="PTHR43728">
    <property type="entry name" value="SLR0304 PROTEIN"/>
    <property type="match status" value="1"/>
</dbReference>
<dbReference type="EMBL" id="WTPX01000080">
    <property type="protein sequence ID" value="NNJ26473.1"/>
    <property type="molecule type" value="Genomic_DNA"/>
</dbReference>
<dbReference type="Proteomes" id="UP000609651">
    <property type="component" value="Unassembled WGS sequence"/>
</dbReference>
<dbReference type="InterPro" id="IPR026351">
    <property type="entry name" value="rSAM_ArsS-like"/>
</dbReference>
<keyword evidence="4" id="KW-0408">Iron</keyword>
<evidence type="ECO:0000256" key="3">
    <source>
        <dbReference type="ARBA" id="ARBA00022723"/>
    </source>
</evidence>
<dbReference type="InterPro" id="IPR024521">
    <property type="entry name" value="ArsS-like_C"/>
</dbReference>
<dbReference type="CDD" id="cd01335">
    <property type="entry name" value="Radical_SAM"/>
    <property type="match status" value="1"/>
</dbReference>
<comment type="caution">
    <text evidence="8">The sequence shown here is derived from an EMBL/GenBank/DDBJ whole genome shotgun (WGS) entry which is preliminary data.</text>
</comment>
<dbReference type="NCBIfam" id="TIGR04167">
    <property type="entry name" value="rSAM_SeCys"/>
    <property type="match status" value="1"/>
</dbReference>
<dbReference type="InterPro" id="IPR013785">
    <property type="entry name" value="Aldolase_TIM"/>
</dbReference>
<dbReference type="InterPro" id="IPR058240">
    <property type="entry name" value="rSAM_sf"/>
</dbReference>
<evidence type="ECO:0000256" key="2">
    <source>
        <dbReference type="ARBA" id="ARBA00022691"/>
    </source>
</evidence>
<dbReference type="Pfam" id="PF04055">
    <property type="entry name" value="Radical_SAM"/>
    <property type="match status" value="1"/>
</dbReference>
<keyword evidence="2" id="KW-0949">S-adenosyl-L-methionine</keyword>
<feature type="domain" description="Radical SAM core" evidence="6">
    <location>
        <begin position="61"/>
        <end position="201"/>
    </location>
</feature>
<evidence type="ECO:0000259" key="6">
    <source>
        <dbReference type="Pfam" id="PF04055"/>
    </source>
</evidence>
<evidence type="ECO:0000313" key="9">
    <source>
        <dbReference type="Proteomes" id="UP000609651"/>
    </source>
</evidence>
<dbReference type="PANTHER" id="PTHR43728:SF1">
    <property type="entry name" value="FE-S OXIDOREDUCTASE"/>
    <property type="match status" value="1"/>
</dbReference>
<dbReference type="Pfam" id="PF12345">
    <property type="entry name" value="DUF3641"/>
    <property type="match status" value="1"/>
</dbReference>
<keyword evidence="9" id="KW-1185">Reference proteome</keyword>
<keyword evidence="5" id="KW-0411">Iron-sulfur</keyword>
<proteinExistence type="predicted"/>
<dbReference type="Gene3D" id="3.20.20.70">
    <property type="entry name" value="Aldolase class I"/>
    <property type="match status" value="1"/>
</dbReference>
<accession>A0ABX1VED8</accession>
<reference evidence="8 9" key="1">
    <citation type="journal article" date="2020" name="Syst. Appl. Microbiol.">
        <title>Alienimonas chondri sp. nov., a novel planctomycete isolated from the biofilm of the red alga Chondrus crispus.</title>
        <authorList>
            <person name="Vitorino I."/>
            <person name="Albuquerque L."/>
            <person name="Wiegand S."/>
            <person name="Kallscheuer N."/>
            <person name="da Costa M.S."/>
            <person name="Lobo-da-Cunha A."/>
            <person name="Jogler C."/>
            <person name="Lage O.M."/>
        </authorList>
    </citation>
    <scope>NUCLEOTIDE SEQUENCE [LARGE SCALE GENOMIC DNA]</scope>
    <source>
        <strain evidence="8 9">LzC2</strain>
    </source>
</reference>
<gene>
    <name evidence="8" type="ORF">LzC2_25600</name>
</gene>
<evidence type="ECO:0000256" key="4">
    <source>
        <dbReference type="ARBA" id="ARBA00023004"/>
    </source>
</evidence>
<keyword evidence="3" id="KW-0479">Metal-binding</keyword>
<evidence type="ECO:0000256" key="1">
    <source>
        <dbReference type="ARBA" id="ARBA00001966"/>
    </source>
</evidence>
<feature type="domain" description="Arsenosugar biosynthesis radical SAM protein ArsS-like C-terminal" evidence="7">
    <location>
        <begin position="217"/>
        <end position="360"/>
    </location>
</feature>
<dbReference type="InterPro" id="IPR007197">
    <property type="entry name" value="rSAM"/>
</dbReference>
<evidence type="ECO:0000313" key="8">
    <source>
        <dbReference type="EMBL" id="NNJ26473.1"/>
    </source>
</evidence>
<evidence type="ECO:0000256" key="5">
    <source>
        <dbReference type="ARBA" id="ARBA00023014"/>
    </source>
</evidence>
<evidence type="ECO:0008006" key="10">
    <source>
        <dbReference type="Google" id="ProtNLM"/>
    </source>
</evidence>
<evidence type="ECO:0000259" key="7">
    <source>
        <dbReference type="Pfam" id="PF12345"/>
    </source>
</evidence>
<sequence length="362" mass="38452">MKTLSRRGHALADPAAQLRVLSGRPSGEKSDRVSAAPDFDGALADAGLAPLSAGSLDTLQVNVGKLCNMTCAHCHVDAGPDRKAENMSAETAEVVLELLEVSGAGTLDLTGGAPEMNPHFRRLVTVARGLGRHVIDRCNLTILMAKGYEEMPAFLAEQGVEIVASLPCYTADNCDAQRGDGAFMKSIAALRMLNALGYGTTADLPLTLVYNPVGPSLPPPQGQLEADYKTRLAEDFDVRFTRLFTITNMPISRYLDHLLETGKYEMYMEKLTAAFNPAAAAGVMCRTTLSVNWDGSLSDCDFNQMLDLPLADSRGKGARPRNIHDAPPAELLKAVLDRPVVTGSHCFGCTAGAGSGCTGAIL</sequence>
<dbReference type="SUPFAM" id="SSF102114">
    <property type="entry name" value="Radical SAM enzymes"/>
    <property type="match status" value="1"/>
</dbReference>
<comment type="cofactor">
    <cofactor evidence="1">
        <name>[4Fe-4S] cluster</name>
        <dbReference type="ChEBI" id="CHEBI:49883"/>
    </cofactor>
</comment>
<organism evidence="8 9">
    <name type="scientific">Alienimonas chondri</name>
    <dbReference type="NCBI Taxonomy" id="2681879"/>
    <lineage>
        <taxon>Bacteria</taxon>
        <taxon>Pseudomonadati</taxon>
        <taxon>Planctomycetota</taxon>
        <taxon>Planctomycetia</taxon>
        <taxon>Planctomycetales</taxon>
        <taxon>Planctomycetaceae</taxon>
        <taxon>Alienimonas</taxon>
    </lineage>
</organism>
<dbReference type="SFLD" id="SFLDS00029">
    <property type="entry name" value="Radical_SAM"/>
    <property type="match status" value="1"/>
</dbReference>
<name>A0ABX1VED8_9PLAN</name>
<protein>
    <recommendedName>
        <fullName evidence="10">Radical SAM/Cys-rich domain protein</fullName>
    </recommendedName>
</protein>